<evidence type="ECO:0000313" key="1">
    <source>
        <dbReference type="EMBL" id="CAF3618236.1"/>
    </source>
</evidence>
<comment type="caution">
    <text evidence="1">The sequence shown here is derived from an EMBL/GenBank/DDBJ whole genome shotgun (WGS) entry which is preliminary data.</text>
</comment>
<accession>A0A818P4W7</accession>
<dbReference type="Proteomes" id="UP000663872">
    <property type="component" value="Unassembled WGS sequence"/>
</dbReference>
<gene>
    <name evidence="1" type="ORF">GRG538_LOCUS23534</name>
</gene>
<reference evidence="1" key="1">
    <citation type="submission" date="2021-02" db="EMBL/GenBank/DDBJ databases">
        <authorList>
            <person name="Nowell W R."/>
        </authorList>
    </citation>
    <scope>NUCLEOTIDE SEQUENCE</scope>
</reference>
<dbReference type="EMBL" id="CAJNYT010003928">
    <property type="protein sequence ID" value="CAF3618236.1"/>
    <property type="molecule type" value="Genomic_DNA"/>
</dbReference>
<sequence length="354" mass="39674">MIDAQTATLNSCGGLGSQENTLQLIREQKVATSFADSSSYNQIEVCPNHFEASDVLLYRDSQMIFVVFDNTYHIGTICTPFGQSFNCTDQLLAWPDASLATTDSQFEGITYNSINDTYFVAQETIQTEMKEVFRANIFEIRIILTDSTPIRVLESCIVNWDFPTDNKGIEGLEFVTHQGSGHSYLLGLCEANDCNPKSTSNNNGRILVLEKKEATKASLCSWEPVGTLVIPSTVHFDDYSSLSIYHRKANELPAYVAVSSQLMSQVWVGMIEEINQAPFFSLSSLNNNTIYDLPRTHAATSECRIKYCNLEGVAWQGEYELILVSDKAKNNQGTQCIEQEQSVHYFFIPQNFSN</sequence>
<dbReference type="AlphaFoldDB" id="A0A818P4W7"/>
<proteinExistence type="predicted"/>
<organism evidence="1 2">
    <name type="scientific">Rotaria socialis</name>
    <dbReference type="NCBI Taxonomy" id="392032"/>
    <lineage>
        <taxon>Eukaryota</taxon>
        <taxon>Metazoa</taxon>
        <taxon>Spiralia</taxon>
        <taxon>Gnathifera</taxon>
        <taxon>Rotifera</taxon>
        <taxon>Eurotatoria</taxon>
        <taxon>Bdelloidea</taxon>
        <taxon>Philodinida</taxon>
        <taxon>Philodinidae</taxon>
        <taxon>Rotaria</taxon>
    </lineage>
</organism>
<protein>
    <submittedName>
        <fullName evidence="1">Uncharacterized protein</fullName>
    </submittedName>
</protein>
<name>A0A818P4W7_9BILA</name>
<evidence type="ECO:0000313" key="2">
    <source>
        <dbReference type="Proteomes" id="UP000663872"/>
    </source>
</evidence>